<dbReference type="InterPro" id="IPR035396">
    <property type="entry name" value="Bac_rhamnosid6H"/>
</dbReference>
<dbReference type="Pfam" id="PF17389">
    <property type="entry name" value="Bac_rhamnosid6H"/>
    <property type="match status" value="1"/>
</dbReference>
<evidence type="ECO:0000259" key="5">
    <source>
        <dbReference type="Pfam" id="PF08531"/>
    </source>
</evidence>
<dbReference type="Proteomes" id="UP000000310">
    <property type="component" value="Chromosome"/>
</dbReference>
<accession>F0SAM3</accession>
<evidence type="ECO:0000256" key="1">
    <source>
        <dbReference type="ARBA" id="ARBA00001445"/>
    </source>
</evidence>
<dbReference type="Gene3D" id="2.60.420.10">
    <property type="entry name" value="Maltose phosphorylase, domain 3"/>
    <property type="match status" value="1"/>
</dbReference>
<evidence type="ECO:0000313" key="8">
    <source>
        <dbReference type="EMBL" id="ADY53644.1"/>
    </source>
</evidence>
<dbReference type="InterPro" id="IPR013737">
    <property type="entry name" value="Bac_rhamnosid_N"/>
</dbReference>
<keyword evidence="9" id="KW-1185">Reference proteome</keyword>
<organism evidence="8 9">
    <name type="scientific">Pseudopedobacter saltans (strain ATCC 51119 / DSM 12145 / JCM 21818 / CCUG 39354 / LMG 10337 / NBRC 100064 / NCIMB 13643)</name>
    <name type="common">Pedobacter saltans</name>
    <dbReference type="NCBI Taxonomy" id="762903"/>
    <lineage>
        <taxon>Bacteria</taxon>
        <taxon>Pseudomonadati</taxon>
        <taxon>Bacteroidota</taxon>
        <taxon>Sphingobacteriia</taxon>
        <taxon>Sphingobacteriales</taxon>
        <taxon>Sphingobacteriaceae</taxon>
        <taxon>Pseudopedobacter</taxon>
    </lineage>
</organism>
<reference evidence="9" key="2">
    <citation type="submission" date="2011-02" db="EMBL/GenBank/DDBJ databases">
        <title>The complete genome of Pedobacter saltans DSM 12145.</title>
        <authorList>
            <consortium name="US DOE Joint Genome Institute (JGI-PGF)"/>
            <person name="Lucas S."/>
            <person name="Copeland A."/>
            <person name="Lapidus A."/>
            <person name="Bruce D."/>
            <person name="Goodwin L."/>
            <person name="Pitluck S."/>
            <person name="Kyrpides N."/>
            <person name="Mavromatis K."/>
            <person name="Pagani I."/>
            <person name="Ivanova N."/>
            <person name="Ovchinnikova G."/>
            <person name="Lu M."/>
            <person name="Detter J.C."/>
            <person name="Han C."/>
            <person name="Land M."/>
            <person name="Hauser L."/>
            <person name="Markowitz V."/>
            <person name="Cheng J.-F."/>
            <person name="Hugenholtz P."/>
            <person name="Woyke T."/>
            <person name="Wu D."/>
            <person name="Tindall B."/>
            <person name="Pomrenke H.G."/>
            <person name="Brambilla E."/>
            <person name="Klenk H.-P."/>
            <person name="Eisen J.A."/>
        </authorList>
    </citation>
    <scope>NUCLEOTIDE SEQUENCE [LARGE SCALE GENOMIC DNA]</scope>
    <source>
        <strain evidence="9">ATCC 51119 / DSM 12145 / JCM 21818 / LMG 10337 / NBRC 100064 / NCIMB 13643</strain>
    </source>
</reference>
<feature type="domain" description="Bacterial alpha-L-rhamnosidase N-terminal" evidence="5">
    <location>
        <begin position="183"/>
        <end position="355"/>
    </location>
</feature>
<dbReference type="GO" id="GO:0030596">
    <property type="term" value="F:alpha-L-rhamnosidase activity"/>
    <property type="evidence" value="ECO:0007669"/>
    <property type="project" value="UniProtKB-EC"/>
</dbReference>
<dbReference type="PANTHER" id="PTHR33307">
    <property type="entry name" value="ALPHA-RHAMNOSIDASE (EUROFUNG)"/>
    <property type="match status" value="1"/>
</dbReference>
<dbReference type="RefSeq" id="WP_013634129.1">
    <property type="nucleotide sequence ID" value="NC_015177.1"/>
</dbReference>
<dbReference type="EMBL" id="CP002545">
    <property type="protein sequence ID" value="ADY53644.1"/>
    <property type="molecule type" value="Genomic_DNA"/>
</dbReference>
<dbReference type="eggNOG" id="COG3250">
    <property type="taxonomic scope" value="Bacteria"/>
</dbReference>
<dbReference type="AlphaFoldDB" id="F0SAM3"/>
<dbReference type="InterPro" id="IPR008902">
    <property type="entry name" value="Rhamnosid_concanavalin"/>
</dbReference>
<dbReference type="InterPro" id="IPR016007">
    <property type="entry name" value="Alpha_rhamnosid"/>
</dbReference>
<dbReference type="GO" id="GO:0005975">
    <property type="term" value="P:carbohydrate metabolic process"/>
    <property type="evidence" value="ECO:0007669"/>
    <property type="project" value="InterPro"/>
</dbReference>
<comment type="catalytic activity">
    <reaction evidence="1">
        <text>Hydrolysis of terminal non-reducing alpha-L-rhamnose residues in alpha-L-rhamnosides.</text>
        <dbReference type="EC" id="3.2.1.40"/>
    </reaction>
</comment>
<sequence length="934" mass="106711">MKNIHRHIFLMPLIILLCVVEAFSQQKTGSIKPVQLRCEYLENPLGLDLEKPRLSWVLQPVRDTEYGQMQTAYRIIVASSVDLLEKSQGDVWDTKWVTSDQMQLIDYSGKALVSDRTYFWKVKVKDEKGRESAWSDLAFWSTGLFDQKDWSAKWIGSDELYDKSSSTNNISDPWFRKSFELNKKPGKASLFVASVGYHEVYVNGERIGDHVLAPAVSNHTKRARYIAYDIADKLVKGKNVIAVWLGTSWSIFPGYILNDDRPLTPIVKAQVAVYEESNPSFNIRPITRISTDETWKTKPSPNKLLGKWDFKRMGGEIWDARLEDKSWNQIKCDESKWKPSIVYPTKLILSSQAVEHNRVFEEIKPVNIKKRKDGSYRVDMGVNFAGWTQVNVSGTPGDTIKFQYSEREQNNMTFGLHSAYVLNQSGTGTFTNRFNYSSGRWITVKGLKKELTAEDVKGWMVRTDFKNASSFQSSDTLQNWMYDRIKWTFENLSLGGFIVDCPQRERMGYGGDAHATSETGMFNYQMGAFYTKWMEDWRDVQGTESMVGDMLDTSYARKHVTSGRILNNGVIPHTAPTIWGGGGPAWGGIVITLPWFMYQHYGDIQVLEKNFEMMKGWLSFLDTHVEGNLMRRFGGEWDFLGDWLWPNATAEGMNNDSPQNLCLNNSYYIFNLRTAAKVARLIGKNDDAAIWEKKAELSSKAVNEMFYNKNDYSYSDGTMSNLAAALLAEVPPKELREKVLKRLEKEILEVRKGHIHAGITGGALLFKLLRDEGRDDLIYSITSKKTYPSWGYMKDNDATTIWEMWEKDLPGHSLLHSSYLYPGAWFIDGIGGIRRHPDYVGFKHFIIRPPAYQATEIKSAQTKFESPVGGIEVNWERIGKQLSLEVVVPPNSVGVLQLKPQDIIDISKYKTVKKLPNTGDLLQYEILPGKYSFK</sequence>
<name>F0SAM3_PSESL</name>
<dbReference type="PANTHER" id="PTHR33307:SF6">
    <property type="entry name" value="ALPHA-RHAMNOSIDASE (EUROFUNG)-RELATED"/>
    <property type="match status" value="1"/>
</dbReference>
<dbReference type="STRING" id="762903.Pedsa_3105"/>
<dbReference type="PIRSF" id="PIRSF010631">
    <property type="entry name" value="A-rhamnsds"/>
    <property type="match status" value="1"/>
</dbReference>
<dbReference type="InterPro" id="IPR012341">
    <property type="entry name" value="6hp_glycosidase-like_sf"/>
</dbReference>
<dbReference type="SUPFAM" id="SSF49785">
    <property type="entry name" value="Galactose-binding domain-like"/>
    <property type="match status" value="1"/>
</dbReference>
<dbReference type="InterPro" id="IPR008979">
    <property type="entry name" value="Galactose-bd-like_sf"/>
</dbReference>
<dbReference type="Gene3D" id="2.60.120.260">
    <property type="entry name" value="Galactose-binding domain-like"/>
    <property type="match status" value="2"/>
</dbReference>
<dbReference type="Gene3D" id="2.60.40.10">
    <property type="entry name" value="Immunoglobulins"/>
    <property type="match status" value="1"/>
</dbReference>
<dbReference type="EC" id="3.2.1.40" evidence="2"/>
<dbReference type="SUPFAM" id="SSF48208">
    <property type="entry name" value="Six-hairpin glycosidases"/>
    <property type="match status" value="1"/>
</dbReference>
<dbReference type="InterPro" id="IPR013783">
    <property type="entry name" value="Ig-like_fold"/>
</dbReference>
<proteinExistence type="predicted"/>
<dbReference type="Pfam" id="PF08531">
    <property type="entry name" value="Bac_rhamnosid_N"/>
    <property type="match status" value="1"/>
</dbReference>
<dbReference type="KEGG" id="psn:Pedsa_3105"/>
<reference evidence="8 9" key="1">
    <citation type="journal article" date="2011" name="Stand. Genomic Sci.">
        <title>Complete genome sequence of the gliding, heparinolytic Pedobacter saltans type strain (113).</title>
        <authorList>
            <person name="Liolios K."/>
            <person name="Sikorski J."/>
            <person name="Lu M."/>
            <person name="Nolan M."/>
            <person name="Lapidus A."/>
            <person name="Lucas S."/>
            <person name="Hammon N."/>
            <person name="Deshpande S."/>
            <person name="Cheng J.F."/>
            <person name="Tapia R."/>
            <person name="Han C."/>
            <person name="Goodwin L."/>
            <person name="Pitluck S."/>
            <person name="Huntemann M."/>
            <person name="Ivanova N."/>
            <person name="Pagani I."/>
            <person name="Mavromatis K."/>
            <person name="Ovchinikova G."/>
            <person name="Pati A."/>
            <person name="Chen A."/>
            <person name="Palaniappan K."/>
            <person name="Land M."/>
            <person name="Hauser L."/>
            <person name="Brambilla E.M."/>
            <person name="Kotsyurbenko O."/>
            <person name="Rohde M."/>
            <person name="Tindall B.J."/>
            <person name="Abt B."/>
            <person name="Goker M."/>
            <person name="Detter J.C."/>
            <person name="Woyke T."/>
            <person name="Bristow J."/>
            <person name="Eisen J.A."/>
            <person name="Markowitz V."/>
            <person name="Hugenholtz P."/>
            <person name="Klenk H.P."/>
            <person name="Kyrpides N.C."/>
        </authorList>
    </citation>
    <scope>NUCLEOTIDE SEQUENCE [LARGE SCALE GENOMIC DNA]</scope>
    <source>
        <strain evidence="9">ATCC 51119 / DSM 12145 / JCM 21818 / LMG 10337 / NBRC 100064 / NCIMB 13643</strain>
    </source>
</reference>
<feature type="domain" description="Alpha-L-rhamnosidase C-terminal" evidence="7">
    <location>
        <begin position="832"/>
        <end position="899"/>
    </location>
</feature>
<evidence type="ECO:0000259" key="7">
    <source>
        <dbReference type="Pfam" id="PF17390"/>
    </source>
</evidence>
<dbReference type="Pfam" id="PF25788">
    <property type="entry name" value="Ig_Rha78A_N"/>
    <property type="match status" value="1"/>
</dbReference>
<dbReference type="Pfam" id="PF05592">
    <property type="entry name" value="Bac_rhamnosid"/>
    <property type="match status" value="1"/>
</dbReference>
<evidence type="ECO:0000259" key="6">
    <source>
        <dbReference type="Pfam" id="PF17389"/>
    </source>
</evidence>
<evidence type="ECO:0000256" key="3">
    <source>
        <dbReference type="ARBA" id="ARBA00022801"/>
    </source>
</evidence>
<dbReference type="InterPro" id="IPR008928">
    <property type="entry name" value="6-hairpin_glycosidase_sf"/>
</dbReference>
<dbReference type="Gene3D" id="1.50.10.10">
    <property type="match status" value="1"/>
</dbReference>
<feature type="domain" description="Alpha-L-rhamnosidase six-hairpin glycosidase" evidence="6">
    <location>
        <begin position="467"/>
        <end position="827"/>
    </location>
</feature>
<dbReference type="HOGENOM" id="CLU_002926_1_1_10"/>
<dbReference type="Pfam" id="PF17390">
    <property type="entry name" value="Bac_rhamnosid_C"/>
    <property type="match status" value="1"/>
</dbReference>
<dbReference type="InterPro" id="IPR035398">
    <property type="entry name" value="Bac_rhamnosid_C"/>
</dbReference>
<keyword evidence="3" id="KW-0378">Hydrolase</keyword>
<feature type="domain" description="Alpha-L-rhamnosidase concanavalin-like" evidence="4">
    <location>
        <begin position="370"/>
        <end position="461"/>
    </location>
</feature>
<evidence type="ECO:0000313" key="9">
    <source>
        <dbReference type="Proteomes" id="UP000000310"/>
    </source>
</evidence>
<gene>
    <name evidence="8" type="ordered locus">Pedsa_3105</name>
</gene>
<evidence type="ECO:0000259" key="4">
    <source>
        <dbReference type="Pfam" id="PF05592"/>
    </source>
</evidence>
<evidence type="ECO:0000256" key="2">
    <source>
        <dbReference type="ARBA" id="ARBA00012652"/>
    </source>
</evidence>
<protein>
    <recommendedName>
        <fullName evidence="2">alpha-L-rhamnosidase</fullName>
        <ecNumber evidence="2">3.2.1.40</ecNumber>
    </recommendedName>
</protein>